<reference evidence="2" key="1">
    <citation type="submission" date="2025-08" db="UniProtKB">
        <authorList>
            <consortium name="RefSeq"/>
        </authorList>
    </citation>
    <scope>IDENTIFICATION</scope>
    <source>
        <tissue evidence="2">Whole sample</tissue>
    </source>
</reference>
<evidence type="ECO:0000313" key="1">
    <source>
        <dbReference type="Proteomes" id="UP000694844"/>
    </source>
</evidence>
<protein>
    <submittedName>
        <fullName evidence="2">Uncharacterized protein LOC111100086</fullName>
    </submittedName>
</protein>
<keyword evidence="1" id="KW-1185">Reference proteome</keyword>
<sequence length="348" mass="40145">MKLALQMRQESLLASWKKAFKSFSCQRRLNLPMKRTLMVHWKDLTEGFIVRESEEVIFRACKAAGEICYSGDMFDYWTYFGPVEMKEKDQYSKNEDGVEVTDEDILTEIHHLTMAVKAAQLDDYPESHIESGHSGNQTDALPVHPSHLANLYWEARAQGFHDMRGKLFAEELLRLLFKGIENVNITFSTGGCDSYLDRWGYIQDGPSVNFSNDQNSLNPLSISKDRYKMILKNLEYVAFDLKKDCQKATPDVTVSVGNDLVLIALIVNASDCEYKKIQQLHTQMLLSLAKHKTLFGLLVQGHQVYLAEYAYEKTIGYQRKFSKKAFKFNEEDLKLLCSYLHTYFMSEK</sequence>
<dbReference type="RefSeq" id="XP_022287402.1">
    <property type="nucleotide sequence ID" value="XM_022431694.1"/>
</dbReference>
<name>A0A8B8A7F6_CRAVI</name>
<evidence type="ECO:0000313" key="2">
    <source>
        <dbReference type="RefSeq" id="XP_022287402.1"/>
    </source>
</evidence>
<gene>
    <name evidence="2" type="primary">LOC111100086</name>
</gene>
<dbReference type="AlphaFoldDB" id="A0A8B8A7F6"/>
<dbReference type="KEGG" id="cvn:111100086"/>
<proteinExistence type="predicted"/>
<dbReference type="GeneID" id="111100086"/>
<organism evidence="1 2">
    <name type="scientific">Crassostrea virginica</name>
    <name type="common">Eastern oyster</name>
    <dbReference type="NCBI Taxonomy" id="6565"/>
    <lineage>
        <taxon>Eukaryota</taxon>
        <taxon>Metazoa</taxon>
        <taxon>Spiralia</taxon>
        <taxon>Lophotrochozoa</taxon>
        <taxon>Mollusca</taxon>
        <taxon>Bivalvia</taxon>
        <taxon>Autobranchia</taxon>
        <taxon>Pteriomorphia</taxon>
        <taxon>Ostreida</taxon>
        <taxon>Ostreoidea</taxon>
        <taxon>Ostreidae</taxon>
        <taxon>Crassostrea</taxon>
    </lineage>
</organism>
<accession>A0A8B8A7F6</accession>
<dbReference type="Proteomes" id="UP000694844">
    <property type="component" value="Chromosome 6"/>
</dbReference>
<dbReference type="OrthoDB" id="6094562at2759"/>